<dbReference type="Pfam" id="PF04972">
    <property type="entry name" value="BON"/>
    <property type="match status" value="1"/>
</dbReference>
<gene>
    <name evidence="3" type="primary">lysM</name>
    <name evidence="3" type="ORF">QQ020_22280</name>
</gene>
<feature type="domain" description="LysM" evidence="2">
    <location>
        <begin position="104"/>
        <end position="153"/>
    </location>
</feature>
<dbReference type="Pfam" id="PF01476">
    <property type="entry name" value="LysM"/>
    <property type="match status" value="1"/>
</dbReference>
<dbReference type="SMART" id="SM00257">
    <property type="entry name" value="LysM"/>
    <property type="match status" value="1"/>
</dbReference>
<dbReference type="EMBL" id="JAUJEB010000005">
    <property type="protein sequence ID" value="MDN5214824.1"/>
    <property type="molecule type" value="Genomic_DNA"/>
</dbReference>
<evidence type="ECO:0000313" key="4">
    <source>
        <dbReference type="Proteomes" id="UP001172083"/>
    </source>
</evidence>
<evidence type="ECO:0000259" key="1">
    <source>
        <dbReference type="PROSITE" id="PS50914"/>
    </source>
</evidence>
<dbReference type="PANTHER" id="PTHR34700">
    <property type="entry name" value="POTASSIUM BINDING PROTEIN KBP"/>
    <property type="match status" value="1"/>
</dbReference>
<sequence length="157" mass="17110">MGLIDFIKGAGAKIFGSEPSAEEKAEKKAAAEAKAGDALENLVRKMQIPIDNLDVKYSQGTASIFGTAEKQEIAEKAVLTVGNVNGISQVDNQIEVVNAEPEADYYTVQKGDWLSKIAQKHYGDAKKYNLIFEANKPMLQDPDKIYPGQVLRIPKLG</sequence>
<dbReference type="InterPro" id="IPR036779">
    <property type="entry name" value="LysM_dom_sf"/>
</dbReference>
<dbReference type="RefSeq" id="WP_346760162.1">
    <property type="nucleotide sequence ID" value="NZ_JAUJEB010000005.1"/>
</dbReference>
<dbReference type="PROSITE" id="PS51782">
    <property type="entry name" value="LYSM"/>
    <property type="match status" value="1"/>
</dbReference>
<dbReference type="Gene3D" id="3.10.350.10">
    <property type="entry name" value="LysM domain"/>
    <property type="match status" value="1"/>
</dbReference>
<dbReference type="CDD" id="cd00118">
    <property type="entry name" value="LysM"/>
    <property type="match status" value="1"/>
</dbReference>
<protein>
    <submittedName>
        <fullName evidence="3">Peptidoglycan-binding protein LysM</fullName>
    </submittedName>
</protein>
<feature type="domain" description="BON" evidence="1">
    <location>
        <begin position="30"/>
        <end position="98"/>
    </location>
</feature>
<dbReference type="PANTHER" id="PTHR34700:SF8">
    <property type="entry name" value="POTASSIUM BINDING PROTEIN KBP"/>
    <property type="match status" value="1"/>
</dbReference>
<evidence type="ECO:0000259" key="2">
    <source>
        <dbReference type="PROSITE" id="PS51782"/>
    </source>
</evidence>
<proteinExistence type="predicted"/>
<dbReference type="NCBIfam" id="NF008399">
    <property type="entry name" value="PRK11198.1"/>
    <property type="match status" value="1"/>
</dbReference>
<dbReference type="SUPFAM" id="SSF54106">
    <property type="entry name" value="LysM domain"/>
    <property type="match status" value="1"/>
</dbReference>
<accession>A0ABT8LAN8</accession>
<dbReference type="PROSITE" id="PS50914">
    <property type="entry name" value="BON"/>
    <property type="match status" value="1"/>
</dbReference>
<dbReference type="InterPro" id="IPR018392">
    <property type="entry name" value="LysM"/>
</dbReference>
<dbReference type="InterPro" id="IPR007055">
    <property type="entry name" value="BON_dom"/>
</dbReference>
<evidence type="ECO:0000313" key="3">
    <source>
        <dbReference type="EMBL" id="MDN5214824.1"/>
    </source>
</evidence>
<comment type="caution">
    <text evidence="3">The sequence shown here is derived from an EMBL/GenBank/DDBJ whole genome shotgun (WGS) entry which is preliminary data.</text>
</comment>
<dbReference type="Proteomes" id="UP001172083">
    <property type="component" value="Unassembled WGS sequence"/>
</dbReference>
<organism evidence="3 4">
    <name type="scientific">Agaribacillus aureus</name>
    <dbReference type="NCBI Taxonomy" id="3051825"/>
    <lineage>
        <taxon>Bacteria</taxon>
        <taxon>Pseudomonadati</taxon>
        <taxon>Bacteroidota</taxon>
        <taxon>Cytophagia</taxon>
        <taxon>Cytophagales</taxon>
        <taxon>Splendidivirgaceae</taxon>
        <taxon>Agaribacillus</taxon>
    </lineage>
</organism>
<dbReference type="Gene3D" id="3.30.1340.30">
    <property type="match status" value="1"/>
</dbReference>
<keyword evidence="4" id="KW-1185">Reference proteome</keyword>
<name>A0ABT8LAN8_9BACT</name>
<reference evidence="3" key="1">
    <citation type="submission" date="2023-06" db="EMBL/GenBank/DDBJ databases">
        <title>Genomic of Agaribacillus aureum.</title>
        <authorList>
            <person name="Wang G."/>
        </authorList>
    </citation>
    <scope>NUCLEOTIDE SEQUENCE</scope>
    <source>
        <strain evidence="3">BMA12</strain>
    </source>
</reference>
<dbReference type="InterPro" id="IPR052196">
    <property type="entry name" value="Bact_Kbp"/>
</dbReference>